<feature type="transmembrane region" description="Helical" evidence="6">
    <location>
        <begin position="250"/>
        <end position="269"/>
    </location>
</feature>
<gene>
    <name evidence="8" type="ORF">CNQ84_00090</name>
</gene>
<dbReference type="SMART" id="SM00387">
    <property type="entry name" value="HATPase_c"/>
    <property type="match status" value="1"/>
</dbReference>
<evidence type="ECO:0000256" key="2">
    <source>
        <dbReference type="ARBA" id="ARBA00012438"/>
    </source>
</evidence>
<dbReference type="SUPFAM" id="SSF55874">
    <property type="entry name" value="ATPase domain of HSP90 chaperone/DNA topoisomerase II/histidine kinase"/>
    <property type="match status" value="1"/>
</dbReference>
<dbReference type="GO" id="GO:0004673">
    <property type="term" value="F:protein histidine kinase activity"/>
    <property type="evidence" value="ECO:0007669"/>
    <property type="project" value="UniProtKB-EC"/>
</dbReference>
<reference evidence="8 9" key="1">
    <citation type="submission" date="2017-09" db="EMBL/GenBank/DDBJ databases">
        <title>Pseudomonas abyssi sp. nov. isolated from Abyssopelagic Water.</title>
        <authorList>
            <person name="Wei Y."/>
        </authorList>
    </citation>
    <scope>NUCLEOTIDE SEQUENCE [LARGE SCALE GENOMIC DNA]</scope>
    <source>
        <strain evidence="8 9">MT5</strain>
    </source>
</reference>
<dbReference type="EMBL" id="NTMR01000001">
    <property type="protein sequence ID" value="PBK06310.1"/>
    <property type="molecule type" value="Genomic_DNA"/>
</dbReference>
<keyword evidence="3" id="KW-0808">Transferase</keyword>
<dbReference type="CDD" id="cd16917">
    <property type="entry name" value="HATPase_UhpB-NarQ-NarX-like"/>
    <property type="match status" value="1"/>
</dbReference>
<dbReference type="AlphaFoldDB" id="A0A2A3MNB0"/>
<dbReference type="InterPro" id="IPR003594">
    <property type="entry name" value="HATPase_dom"/>
</dbReference>
<sequence>MVPLRTKLLAGLAVIVLYGFWMIQLALSLPASELQFSQQGDQLLAAGADAAPRPVEAMLIGGTALPARAVLVIEEPDVLPAYSDINQVFAEHTQLLQALEAGTLWVRYQDGSEQQLHPVARGLMQLPAMFWLQLLCGLAGMVICMLVWVPGERNLATRSFAFSGLGYLLASSTAAVYSTRELFIDGDLFRVLSGFNHCGAMLFSAAVSAFLWSYPRRAPSVWIPLALYAGFVSCMTLDQLQLTASPVEGFHLWVIGVFMIGLSGAVWQWRQTRNSAADRSAFRWVLLSIIAGTVFFSAGMILPAILQVAVPHAQGPLLATFLLMYAGMALGVTRYRLFELERWWFSIWSWLLGGLAVLLTDLALASLLTLSGPTVLAASVALVGWVYFPVRQFIWGRLTVRRQRGLDTWLSQALPVMLQAQRSDQADSAVEQALLAVFQPLRVERLGRKAQHPQVVDNGDALQVPGPSGEGDYVLLHAEQGRRLFTRQDVQLARLVLSLDNLVLHSLTARVEGATEERNRIRQDIHDDLGAKLLQLLHTASGDSRQLVREAIRDLRELLHNMDGHEVRLDVAASRWQEETANRCQASGVTLHWQQILGEQSLSAGQFSHLTRVLREAVSNALRHATPTELRVQLNQQGDVTLQLRVENDGVALAETGTSGRGLQIMQARARQLGGELQHGCVQQRWWLELQVPIGPPDTPAAD</sequence>
<evidence type="ECO:0000256" key="5">
    <source>
        <dbReference type="ARBA" id="ARBA00023012"/>
    </source>
</evidence>
<comment type="catalytic activity">
    <reaction evidence="1">
        <text>ATP + protein L-histidine = ADP + protein N-phospho-L-histidine.</text>
        <dbReference type="EC" id="2.7.13.3"/>
    </reaction>
</comment>
<keyword evidence="4 8" id="KW-0418">Kinase</keyword>
<feature type="transmembrane region" description="Helical" evidence="6">
    <location>
        <begin position="347"/>
        <end position="368"/>
    </location>
</feature>
<feature type="transmembrane region" description="Helical" evidence="6">
    <location>
        <begin position="191"/>
        <end position="214"/>
    </location>
</feature>
<keyword evidence="5" id="KW-0902">Two-component regulatory system</keyword>
<dbReference type="RefSeq" id="WP_096002899.1">
    <property type="nucleotide sequence ID" value="NZ_NTMR01000001.1"/>
</dbReference>
<keyword evidence="6" id="KW-1133">Transmembrane helix</keyword>
<feature type="transmembrane region" description="Helical" evidence="6">
    <location>
        <begin position="317"/>
        <end position="335"/>
    </location>
</feature>
<feature type="transmembrane region" description="Helical" evidence="6">
    <location>
        <begin position="221"/>
        <end position="238"/>
    </location>
</feature>
<dbReference type="EC" id="2.7.13.3" evidence="2"/>
<name>A0A2A3MNB0_9PSED</name>
<keyword evidence="6" id="KW-0472">Membrane</keyword>
<evidence type="ECO:0000256" key="4">
    <source>
        <dbReference type="ARBA" id="ARBA00022777"/>
    </source>
</evidence>
<evidence type="ECO:0000313" key="9">
    <source>
        <dbReference type="Proteomes" id="UP000242313"/>
    </source>
</evidence>
<feature type="transmembrane region" description="Helical" evidence="6">
    <location>
        <begin position="160"/>
        <end position="179"/>
    </location>
</feature>
<keyword evidence="9" id="KW-1185">Reference proteome</keyword>
<accession>A0A2A3MNB0</accession>
<dbReference type="InterPro" id="IPR036890">
    <property type="entry name" value="HATPase_C_sf"/>
</dbReference>
<evidence type="ECO:0000256" key="3">
    <source>
        <dbReference type="ARBA" id="ARBA00022679"/>
    </source>
</evidence>
<proteinExistence type="predicted"/>
<evidence type="ECO:0000256" key="6">
    <source>
        <dbReference type="SAM" id="Phobius"/>
    </source>
</evidence>
<dbReference type="PANTHER" id="PTHR24421">
    <property type="entry name" value="NITRATE/NITRITE SENSOR PROTEIN NARX-RELATED"/>
    <property type="match status" value="1"/>
</dbReference>
<dbReference type="PANTHER" id="PTHR24421:SF10">
    <property type="entry name" value="NITRATE_NITRITE SENSOR PROTEIN NARQ"/>
    <property type="match status" value="1"/>
</dbReference>
<dbReference type="Pfam" id="PF02518">
    <property type="entry name" value="HATPase_c"/>
    <property type="match status" value="1"/>
</dbReference>
<dbReference type="GO" id="GO:0000160">
    <property type="term" value="P:phosphorelay signal transduction system"/>
    <property type="evidence" value="ECO:0007669"/>
    <property type="project" value="UniProtKB-KW"/>
</dbReference>
<dbReference type="Gene3D" id="3.30.565.10">
    <property type="entry name" value="Histidine kinase-like ATPase, C-terminal domain"/>
    <property type="match status" value="1"/>
</dbReference>
<comment type="caution">
    <text evidence="8">The sequence shown here is derived from an EMBL/GenBank/DDBJ whole genome shotgun (WGS) entry which is preliminary data.</text>
</comment>
<dbReference type="Proteomes" id="UP000242313">
    <property type="component" value="Unassembled WGS sequence"/>
</dbReference>
<feature type="domain" description="Histidine kinase/HSP90-like ATPase" evidence="7">
    <location>
        <begin position="605"/>
        <end position="692"/>
    </location>
</feature>
<organism evidence="8 9">
    <name type="scientific">Pseudomonas abyssi</name>
    <dbReference type="NCBI Taxonomy" id="170540"/>
    <lineage>
        <taxon>Bacteria</taxon>
        <taxon>Pseudomonadati</taxon>
        <taxon>Pseudomonadota</taxon>
        <taxon>Gammaproteobacteria</taxon>
        <taxon>Pseudomonadales</taxon>
        <taxon>Pseudomonadaceae</taxon>
        <taxon>Pseudomonas</taxon>
    </lineage>
</organism>
<evidence type="ECO:0000259" key="7">
    <source>
        <dbReference type="SMART" id="SM00387"/>
    </source>
</evidence>
<evidence type="ECO:0000256" key="1">
    <source>
        <dbReference type="ARBA" id="ARBA00000085"/>
    </source>
</evidence>
<protein>
    <recommendedName>
        <fullName evidence="2">histidine kinase</fullName>
        <ecNumber evidence="2">2.7.13.3</ecNumber>
    </recommendedName>
</protein>
<feature type="transmembrane region" description="Helical" evidence="6">
    <location>
        <begin position="281"/>
        <end position="305"/>
    </location>
</feature>
<dbReference type="InterPro" id="IPR050482">
    <property type="entry name" value="Sensor_HK_TwoCompSys"/>
</dbReference>
<evidence type="ECO:0000313" key="8">
    <source>
        <dbReference type="EMBL" id="PBK06310.1"/>
    </source>
</evidence>
<feature type="transmembrane region" description="Helical" evidence="6">
    <location>
        <begin position="374"/>
        <end position="394"/>
    </location>
</feature>
<feature type="transmembrane region" description="Helical" evidence="6">
    <location>
        <begin position="128"/>
        <end position="148"/>
    </location>
</feature>
<keyword evidence="6" id="KW-0812">Transmembrane</keyword>